<feature type="region of interest" description="Disordered" evidence="1">
    <location>
        <begin position="1"/>
        <end position="63"/>
    </location>
</feature>
<dbReference type="InterPro" id="IPR009057">
    <property type="entry name" value="Homeodomain-like_sf"/>
</dbReference>
<evidence type="ECO:0000313" key="4">
    <source>
        <dbReference type="Proteomes" id="UP001632038"/>
    </source>
</evidence>
<organism evidence="3 4">
    <name type="scientific">Castilleja foliolosa</name>
    <dbReference type="NCBI Taxonomy" id="1961234"/>
    <lineage>
        <taxon>Eukaryota</taxon>
        <taxon>Viridiplantae</taxon>
        <taxon>Streptophyta</taxon>
        <taxon>Embryophyta</taxon>
        <taxon>Tracheophyta</taxon>
        <taxon>Spermatophyta</taxon>
        <taxon>Magnoliopsida</taxon>
        <taxon>eudicotyledons</taxon>
        <taxon>Gunneridae</taxon>
        <taxon>Pentapetalae</taxon>
        <taxon>asterids</taxon>
        <taxon>lamiids</taxon>
        <taxon>Lamiales</taxon>
        <taxon>Orobanchaceae</taxon>
        <taxon>Pedicularideae</taxon>
        <taxon>Castillejinae</taxon>
        <taxon>Castilleja</taxon>
    </lineage>
</organism>
<dbReference type="CDD" id="cd00167">
    <property type="entry name" value="SANT"/>
    <property type="match status" value="1"/>
</dbReference>
<dbReference type="Gene3D" id="1.10.10.60">
    <property type="entry name" value="Homeodomain-like"/>
    <property type="match status" value="1"/>
</dbReference>
<name>A0ABD3ECM1_9LAMI</name>
<sequence length="1712" mass="188415">MPPEQLPWDRRDFRKHDRSGPDVRFAGGGGGYSGAGQHRWREQNRHLHPPSQHPQFYRHHHNQPMKQRWYSDFRSARPIPPGRGKQGGWHMYPEEAGHGFPPFASRYGDRNLEDNFRPFRPHSDGRCLRSSRENRGFFSSQKDWRSPSWEPLVASPSSPGRLNTEFDNQKSVENTKTCFNNSSKGNNSEDTQTCNNSNSKGNNYEDIETCHNNSIKDNNYPHPLPDSLSGQSQSFLEEKNEKGGGTGDEIASSDQKPDKERVVGSMDWKLKWNRSGSMSSRGSGFSRSSSSKSMAVDSTEKVAEVQQKNSMPVNSLPSVFVEPTAAPAPFAHTGSRKKPRLGWGEGLAKYEKKKVPEDCATEDVLVCSVSTTKNMQSPSANLLDSSSKVAHMLEFASPVTPSLVVCSSSPGIDDKESTLAVNIDHDAANLSCSPFIMSRTHCEGPAFNLENLDLTSIGNLSSLINEMLQSDDPSSLETGYVQTTSMNKLLVWKVDMLKALEVTETEIDMLETELKLLSPHPAASSLLPGECHSNPFEQVTASSTVRPAPLQVVASGDMIVENMKTVNQDEHEALKDEDIDSPGSATSKLTESLHSGEVAFNSEMPECVERLVNLGSNDSGNLGSSEDGLSGEDNTCLVDDFQDLDSVGSMDFDVEDVYDYILASNKESANRALEELIKLLPAQQCHFDMLDAPNVPSLQRDSSVIKERFLLRKRSLLFKENVLALKFKVFQHFWRECRIISVSKFRGKSHKKLDLCRTRYKKNRSSSRSRISYSAGSSRKVPAEEVIEYVNGLLTESPLKPSRNTLKMPALILDKGIKMSRFVSNNALVEDPCVAEKERSMINPWTAEEIEIFIDNLANFGKDFSKIASFLDYKTIADCIEFYYKNHKSECFQRAKLGENKQMKPQPTTYMVANGKRWSREANAASLDILGAASAVVAKVNDGLETQQKCTPRTFLGTSSFQKPPRGDHGSLERSNSLDNEAVAADVLAGICGSLSSEAMSSCITSSVDPADGHQDWKCQRDPSCVKQPLTPDDPQNFDDECSDESCGEMDPADWTDEEKSFFVQAVSSYGKDFAMISQCLRTKSIEQCKLFFGKARKRLGLDRVLHVAVNAAVSCDGNGGGSDTEDACVAQTEPVICDDYSECKIEDDLPPDESGITGTSDLNPDLKIFWENNKSQPCSSDPIAAEPISKDLSMGEEDTKQAVDFNMDSKEESGANEAGTSELYVKSSAVFVADVEPVRDEDGDDGGKPNVSSDTDNKASVEDNDGDQQEKNEGQEAILPKDNLEKRKIEDGVANSAVLAVGAQLAGDVSNPSGEKECLNLSLKQNGHLPSMESSMLFSVPIKYQRHSSTDDISENGANVTGGKHPHKVARTGVCQQRLSGFSLSGSVEPSQILKGYPVSVQTVKEMNGGFNCVKHVPLQDGPKRGLKLSSDRNTEFSLQKCTTGLRNRNENVPFPSQSDCSPDVDKPPPSRNGDVKLFGKILISSQEKTNSRDRDDNNTHKAGNHRQPLNLKFSGGDQKVNLDSFSSKVDLNNYLASQIPSKSFGSWDENKTQLAIFPQLPDSTILLAKYPTAFSSNHSAPTVKLDQAPLNGIILSNNHPFNTISVFQSSGNGIADYQLRNRELQQSFTVDMKQSQEMLFTEMQRRNNGFIVVPGLQQQARSMVGRGGVVAGGQFSGVSDPMTAIKMHYANAQNITREDGMWRGNGDVGR</sequence>
<dbReference type="SMART" id="SM00717">
    <property type="entry name" value="SANT"/>
    <property type="match status" value="2"/>
</dbReference>
<feature type="region of interest" description="Disordered" evidence="1">
    <location>
        <begin position="1028"/>
        <end position="1050"/>
    </location>
</feature>
<keyword evidence="4" id="KW-1185">Reference proteome</keyword>
<feature type="region of interest" description="Disordered" evidence="1">
    <location>
        <begin position="1174"/>
        <end position="1195"/>
    </location>
</feature>
<accession>A0ABD3ECM1</accession>
<feature type="region of interest" description="Disordered" evidence="1">
    <location>
        <begin position="955"/>
        <end position="974"/>
    </location>
</feature>
<dbReference type="PROSITE" id="PS51293">
    <property type="entry name" value="SANT"/>
    <property type="match status" value="2"/>
</dbReference>
<evidence type="ECO:0000313" key="3">
    <source>
        <dbReference type="EMBL" id="KAL3652047.1"/>
    </source>
</evidence>
<dbReference type="PANTHER" id="PTHR47340">
    <property type="entry name" value="DUPLICATED HOMEODOMAIN-LIKE SUPERFAMILY PROTEIN"/>
    <property type="match status" value="1"/>
</dbReference>
<comment type="caution">
    <text evidence="3">The sequence shown here is derived from an EMBL/GenBank/DDBJ whole genome shotgun (WGS) entry which is preliminary data.</text>
</comment>
<evidence type="ECO:0000259" key="2">
    <source>
        <dbReference type="PROSITE" id="PS51293"/>
    </source>
</evidence>
<dbReference type="SUPFAM" id="SSF46689">
    <property type="entry name" value="Homeodomain-like"/>
    <property type="match status" value="2"/>
</dbReference>
<feature type="compositionally biased region" description="Basic and acidic residues" evidence="1">
    <location>
        <begin position="1491"/>
        <end position="1501"/>
    </location>
</feature>
<dbReference type="Proteomes" id="UP001632038">
    <property type="component" value="Unassembled WGS sequence"/>
</dbReference>
<dbReference type="Gene3D" id="1.20.58.1880">
    <property type="match status" value="1"/>
</dbReference>
<protein>
    <recommendedName>
        <fullName evidence="2">SANT domain-containing protein</fullName>
    </recommendedName>
</protein>
<dbReference type="PANTHER" id="PTHR47340:SF1">
    <property type="entry name" value="DUPLICATED HOMEODOMAIN-LIKE SUPERFAMILY PROTEIN"/>
    <property type="match status" value="1"/>
</dbReference>
<evidence type="ECO:0000256" key="1">
    <source>
        <dbReference type="SAM" id="MobiDB-lite"/>
    </source>
</evidence>
<proteinExistence type="predicted"/>
<dbReference type="Pfam" id="PF00249">
    <property type="entry name" value="Myb_DNA-binding"/>
    <property type="match status" value="2"/>
</dbReference>
<feature type="domain" description="SANT" evidence="2">
    <location>
        <begin position="1054"/>
        <end position="1101"/>
    </location>
</feature>
<reference evidence="4" key="1">
    <citation type="journal article" date="2024" name="IScience">
        <title>Strigolactones Initiate the Formation of Haustorium-like Structures in Castilleja.</title>
        <authorList>
            <person name="Buerger M."/>
            <person name="Peterson D."/>
            <person name="Chory J."/>
        </authorList>
    </citation>
    <scope>NUCLEOTIDE SEQUENCE [LARGE SCALE GENOMIC DNA]</scope>
</reference>
<feature type="compositionally biased region" description="Basic and acidic residues" evidence="1">
    <location>
        <begin position="7"/>
        <end position="21"/>
    </location>
</feature>
<feature type="region of interest" description="Disordered" evidence="1">
    <location>
        <begin position="1238"/>
        <end position="1286"/>
    </location>
</feature>
<gene>
    <name evidence="3" type="ORF">CASFOL_001728</name>
</gene>
<feature type="compositionally biased region" description="Acidic residues" evidence="1">
    <location>
        <begin position="1036"/>
        <end position="1050"/>
    </location>
</feature>
<feature type="region of interest" description="Disordered" evidence="1">
    <location>
        <begin position="1442"/>
        <end position="1516"/>
    </location>
</feature>
<feature type="compositionally biased region" description="Low complexity" evidence="1">
    <location>
        <begin position="274"/>
        <end position="293"/>
    </location>
</feature>
<dbReference type="EMBL" id="JAVIJP010000005">
    <property type="protein sequence ID" value="KAL3652047.1"/>
    <property type="molecule type" value="Genomic_DNA"/>
</dbReference>
<dbReference type="InterPro" id="IPR017884">
    <property type="entry name" value="SANT_dom"/>
</dbReference>
<feature type="region of interest" description="Disordered" evidence="1">
    <location>
        <begin position="148"/>
        <end position="298"/>
    </location>
</feature>
<feature type="domain" description="SANT" evidence="2">
    <location>
        <begin position="840"/>
        <end position="891"/>
    </location>
</feature>
<feature type="compositionally biased region" description="Polar residues" evidence="1">
    <location>
        <begin position="155"/>
        <end position="202"/>
    </location>
</feature>
<dbReference type="InterPro" id="IPR001005">
    <property type="entry name" value="SANT/Myb"/>
</dbReference>